<keyword evidence="5" id="KW-0067">ATP-binding</keyword>
<dbReference type="RefSeq" id="XP_042920731.1">
    <property type="nucleotide sequence ID" value="XM_043066138.1"/>
</dbReference>
<dbReference type="InParanoid" id="A0A2K3DCK2"/>
<organism evidence="7 8">
    <name type="scientific">Chlamydomonas reinhardtii</name>
    <name type="common">Chlamydomonas smithii</name>
    <dbReference type="NCBI Taxonomy" id="3055"/>
    <lineage>
        <taxon>Eukaryota</taxon>
        <taxon>Viridiplantae</taxon>
        <taxon>Chlorophyta</taxon>
        <taxon>core chlorophytes</taxon>
        <taxon>Chlorophyceae</taxon>
        <taxon>CS clade</taxon>
        <taxon>Chlamydomonadales</taxon>
        <taxon>Chlamydomonadaceae</taxon>
        <taxon>Chlamydomonas</taxon>
    </lineage>
</organism>
<dbReference type="Gene3D" id="3.20.200.10">
    <property type="entry name" value="MHCK/EF2 kinase"/>
    <property type="match status" value="1"/>
</dbReference>
<dbReference type="InterPro" id="IPR011009">
    <property type="entry name" value="Kinase-like_dom_sf"/>
</dbReference>
<dbReference type="InterPro" id="IPR004166">
    <property type="entry name" value="a-kinase_dom"/>
</dbReference>
<dbReference type="PROSITE" id="PS51158">
    <property type="entry name" value="ALPHA_KINASE"/>
    <property type="match status" value="1"/>
</dbReference>
<dbReference type="SMART" id="SM00811">
    <property type="entry name" value="Alpha_kinase"/>
    <property type="match status" value="1"/>
</dbReference>
<evidence type="ECO:0000256" key="1">
    <source>
        <dbReference type="ARBA" id="ARBA00022527"/>
    </source>
</evidence>
<evidence type="ECO:0000256" key="3">
    <source>
        <dbReference type="ARBA" id="ARBA00022741"/>
    </source>
</evidence>
<feature type="domain" description="Alpha-type protein kinase" evidence="6">
    <location>
        <begin position="171"/>
        <end position="451"/>
    </location>
</feature>
<dbReference type="Proteomes" id="UP000006906">
    <property type="component" value="Chromosome 9"/>
</dbReference>
<proteinExistence type="predicted"/>
<keyword evidence="2" id="KW-0808">Transferase</keyword>
<keyword evidence="8" id="KW-1185">Reference proteome</keyword>
<gene>
    <name evidence="7" type="ORF">CHLRE_09g404550v5</name>
</gene>
<dbReference type="GeneID" id="5720768"/>
<evidence type="ECO:0000256" key="2">
    <source>
        <dbReference type="ARBA" id="ARBA00022679"/>
    </source>
</evidence>
<dbReference type="GO" id="GO:0005524">
    <property type="term" value="F:ATP binding"/>
    <property type="evidence" value="ECO:0007669"/>
    <property type="project" value="UniProtKB-KW"/>
</dbReference>
<name>A0A2K3DCK2_CHLRE</name>
<dbReference type="Gramene" id="PNW78261">
    <property type="protein sequence ID" value="PNW78261"/>
    <property type="gene ID" value="CHLRE_09g404550v5"/>
</dbReference>
<evidence type="ECO:0000313" key="8">
    <source>
        <dbReference type="Proteomes" id="UP000006906"/>
    </source>
</evidence>
<reference evidence="7 8" key="1">
    <citation type="journal article" date="2007" name="Science">
        <title>The Chlamydomonas genome reveals the evolution of key animal and plant functions.</title>
        <authorList>
            <person name="Merchant S.S."/>
            <person name="Prochnik S.E."/>
            <person name="Vallon O."/>
            <person name="Harris E.H."/>
            <person name="Karpowicz S.J."/>
            <person name="Witman G.B."/>
            <person name="Terry A."/>
            <person name="Salamov A."/>
            <person name="Fritz-Laylin L.K."/>
            <person name="Marechal-Drouard L."/>
            <person name="Marshall W.F."/>
            <person name="Qu L.H."/>
            <person name="Nelson D.R."/>
            <person name="Sanderfoot A.A."/>
            <person name="Spalding M.H."/>
            <person name="Kapitonov V.V."/>
            <person name="Ren Q."/>
            <person name="Ferris P."/>
            <person name="Lindquist E."/>
            <person name="Shapiro H."/>
            <person name="Lucas S.M."/>
            <person name="Grimwood J."/>
            <person name="Schmutz J."/>
            <person name="Cardol P."/>
            <person name="Cerutti H."/>
            <person name="Chanfreau G."/>
            <person name="Chen C.L."/>
            <person name="Cognat V."/>
            <person name="Croft M.T."/>
            <person name="Dent R."/>
            <person name="Dutcher S."/>
            <person name="Fernandez E."/>
            <person name="Fukuzawa H."/>
            <person name="Gonzalez-Ballester D."/>
            <person name="Gonzalez-Halphen D."/>
            <person name="Hallmann A."/>
            <person name="Hanikenne M."/>
            <person name="Hippler M."/>
            <person name="Inwood W."/>
            <person name="Jabbari K."/>
            <person name="Kalanon M."/>
            <person name="Kuras R."/>
            <person name="Lefebvre P.A."/>
            <person name="Lemaire S.D."/>
            <person name="Lobanov A.V."/>
            <person name="Lohr M."/>
            <person name="Manuell A."/>
            <person name="Meier I."/>
            <person name="Mets L."/>
            <person name="Mittag M."/>
            <person name="Mittelmeier T."/>
            <person name="Moroney J.V."/>
            <person name="Moseley J."/>
            <person name="Napoli C."/>
            <person name="Nedelcu A.M."/>
            <person name="Niyogi K."/>
            <person name="Novoselov S.V."/>
            <person name="Paulsen I.T."/>
            <person name="Pazour G."/>
            <person name="Purton S."/>
            <person name="Ral J.P."/>
            <person name="Riano-Pachon D.M."/>
            <person name="Riekhof W."/>
            <person name="Rymarquis L."/>
            <person name="Schroda M."/>
            <person name="Stern D."/>
            <person name="Umen J."/>
            <person name="Willows R."/>
            <person name="Wilson N."/>
            <person name="Zimmer S.L."/>
            <person name="Allmer J."/>
            <person name="Balk J."/>
            <person name="Bisova K."/>
            <person name="Chen C.J."/>
            <person name="Elias M."/>
            <person name="Gendler K."/>
            <person name="Hauser C."/>
            <person name="Lamb M.R."/>
            <person name="Ledford H."/>
            <person name="Long J.C."/>
            <person name="Minagawa J."/>
            <person name="Page M.D."/>
            <person name="Pan J."/>
            <person name="Pootakham W."/>
            <person name="Roje S."/>
            <person name="Rose A."/>
            <person name="Stahlberg E."/>
            <person name="Terauchi A.M."/>
            <person name="Yang P."/>
            <person name="Ball S."/>
            <person name="Bowler C."/>
            <person name="Dieckmann C.L."/>
            <person name="Gladyshev V.N."/>
            <person name="Green P."/>
            <person name="Jorgensen R."/>
            <person name="Mayfield S."/>
            <person name="Mueller-Roeber B."/>
            <person name="Rajamani S."/>
            <person name="Sayre R.T."/>
            <person name="Brokstein P."/>
            <person name="Dubchak I."/>
            <person name="Goodstein D."/>
            <person name="Hornick L."/>
            <person name="Huang Y.W."/>
            <person name="Jhaveri J."/>
            <person name="Luo Y."/>
            <person name="Martinez D."/>
            <person name="Ngau W.C."/>
            <person name="Otillar B."/>
            <person name="Poliakov A."/>
            <person name="Porter A."/>
            <person name="Szajkowski L."/>
            <person name="Werner G."/>
            <person name="Zhou K."/>
            <person name="Grigoriev I.V."/>
            <person name="Rokhsar D.S."/>
            <person name="Grossman A.R."/>
        </authorList>
    </citation>
    <scope>NUCLEOTIDE SEQUENCE [LARGE SCALE GENOMIC DNA]</scope>
    <source>
        <strain evidence="8">CC-503</strain>
    </source>
</reference>
<dbReference type="SUPFAM" id="SSF56112">
    <property type="entry name" value="Protein kinase-like (PK-like)"/>
    <property type="match status" value="1"/>
</dbReference>
<protein>
    <recommendedName>
        <fullName evidence="6">Alpha-type protein kinase domain-containing protein</fullName>
    </recommendedName>
</protein>
<keyword evidence="1" id="KW-0723">Serine/threonine-protein kinase</keyword>
<dbReference type="PANTHER" id="PTHR45992:SF11">
    <property type="entry name" value="ALPHA-TYPE PROTEIN KINASE DOMAIN-CONTAINING PROTEIN"/>
    <property type="match status" value="1"/>
</dbReference>
<keyword evidence="3" id="KW-0547">Nucleotide-binding</keyword>
<dbReference type="AlphaFoldDB" id="A0A2K3DCK2"/>
<evidence type="ECO:0000256" key="4">
    <source>
        <dbReference type="ARBA" id="ARBA00022777"/>
    </source>
</evidence>
<dbReference type="KEGG" id="cre:CHLRE_09g404550v5"/>
<dbReference type="OrthoDB" id="544387at2759"/>
<sequence>MTLIEMQDTAHTCFSRQPFSASLLALVKQHAAYARARSHGNYLPALRAVAREAATIDTSRTRLFLVFLSDGAPSDHTSTRGMTPVDVSNACIQAVEQLGAAAGGRDPSTISSSLSSLLTDLGTSGGGGKGATVRPAVVPTTVRLDYNEKVWIRAVDGWVFYPHTAVVSRVRYNAAGQQLTLAQATAQRGLAVRRQKFGEGAERAVFQATVVVVSGSSAYTVGPRLVAKQPRFLEQLTGAMRFQQETFCRVQAEAEALAQKFNRQPAVREAAWQQVAFLQVVVWRVLDTEGVRGTGSRVVDMLVEELEGQLIKWNNNNGGVARSMGGITEGGGGSRAAPDPAMVVIADDDGEEYEEEGYEHYGDDGAEVRPEHVPQAFSHFTWQATGGTKPVYNLQGTWTEADGFTLTDPVIHHARGHKLNGATDEGLEGVRSFFRTHTCNALCRRLGLRAAIV</sequence>
<evidence type="ECO:0000259" key="6">
    <source>
        <dbReference type="PROSITE" id="PS51158"/>
    </source>
</evidence>
<accession>A0A2K3DCK2</accession>
<evidence type="ECO:0000313" key="7">
    <source>
        <dbReference type="EMBL" id="PNW78261.1"/>
    </source>
</evidence>
<dbReference type="EMBL" id="CM008970">
    <property type="protein sequence ID" value="PNW78261.1"/>
    <property type="molecule type" value="Genomic_DNA"/>
</dbReference>
<dbReference type="PANTHER" id="PTHR45992">
    <property type="entry name" value="EUKARYOTIC ELONGATION FACTOR 2 KINASE-RELATED"/>
    <property type="match status" value="1"/>
</dbReference>
<dbReference type="GO" id="GO:0004674">
    <property type="term" value="F:protein serine/threonine kinase activity"/>
    <property type="evidence" value="ECO:0000318"/>
    <property type="project" value="GO_Central"/>
</dbReference>
<keyword evidence="4" id="KW-0418">Kinase</keyword>
<dbReference type="ExpressionAtlas" id="A0A2K3DCK2">
    <property type="expression patterns" value="differential"/>
</dbReference>
<evidence type="ECO:0000256" key="5">
    <source>
        <dbReference type="ARBA" id="ARBA00022840"/>
    </source>
</evidence>
<dbReference type="InterPro" id="IPR051852">
    <property type="entry name" value="Alpha-type_PK"/>
</dbReference>
<dbReference type="Pfam" id="PF02816">
    <property type="entry name" value="Alpha_kinase"/>
    <property type="match status" value="2"/>
</dbReference>